<organism evidence="2 3">
    <name type="scientific">Caulobacter vibrioides OR37</name>
    <dbReference type="NCBI Taxonomy" id="1292034"/>
    <lineage>
        <taxon>Bacteria</taxon>
        <taxon>Pseudomonadati</taxon>
        <taxon>Pseudomonadota</taxon>
        <taxon>Alphaproteobacteria</taxon>
        <taxon>Caulobacterales</taxon>
        <taxon>Caulobacteraceae</taxon>
        <taxon>Caulobacter</taxon>
    </lineage>
</organism>
<dbReference type="Proteomes" id="UP000013063">
    <property type="component" value="Unassembled WGS sequence"/>
</dbReference>
<dbReference type="CDD" id="cd03049">
    <property type="entry name" value="GST_N_3"/>
    <property type="match status" value="1"/>
</dbReference>
<dbReference type="Gene3D" id="1.20.1050.10">
    <property type="match status" value="1"/>
</dbReference>
<feature type="domain" description="GST N-terminal" evidence="1">
    <location>
        <begin position="1"/>
        <end position="79"/>
    </location>
</feature>
<reference evidence="2 3" key="1">
    <citation type="journal article" date="2013" name="Genome Announc.">
        <title>Draft Genome Sequence for Caulobacter sp. Strain OR37, a Bacterium Tolerant to Heavy Metals.</title>
        <authorList>
            <person name="Utturkar S.M."/>
            <person name="Bollmann A."/>
            <person name="Brzoska R.M."/>
            <person name="Klingeman D.M."/>
            <person name="Epstein S.E."/>
            <person name="Palumbo A.V."/>
            <person name="Brown S.D."/>
        </authorList>
    </citation>
    <scope>NUCLEOTIDE SEQUENCE [LARGE SCALE GENOMIC DNA]</scope>
    <source>
        <strain evidence="2 3">OR37</strain>
    </source>
</reference>
<evidence type="ECO:0000259" key="1">
    <source>
        <dbReference type="PROSITE" id="PS50404"/>
    </source>
</evidence>
<dbReference type="SUPFAM" id="SSF52833">
    <property type="entry name" value="Thioredoxin-like"/>
    <property type="match status" value="1"/>
</dbReference>
<gene>
    <name evidence="2" type="ORF">OR37_00785</name>
</gene>
<dbReference type="Gene3D" id="3.40.30.10">
    <property type="entry name" value="Glutaredoxin"/>
    <property type="match status" value="1"/>
</dbReference>
<evidence type="ECO:0000313" key="3">
    <source>
        <dbReference type="Proteomes" id="UP000013063"/>
    </source>
</evidence>
<protein>
    <submittedName>
        <fullName evidence="2">Glutathione S-transferase</fullName>
    </submittedName>
</protein>
<dbReference type="PATRIC" id="fig|1292034.3.peg.780"/>
<dbReference type="InterPro" id="IPR036249">
    <property type="entry name" value="Thioredoxin-like_sf"/>
</dbReference>
<dbReference type="InterPro" id="IPR036282">
    <property type="entry name" value="Glutathione-S-Trfase_C_sf"/>
</dbReference>
<keyword evidence="2" id="KW-0808">Transferase</keyword>
<dbReference type="PANTHER" id="PTHR43968:SF6">
    <property type="entry name" value="GLUTATHIONE S-TRANSFERASE OMEGA"/>
    <property type="match status" value="1"/>
</dbReference>
<dbReference type="STRING" id="1292034.OR37_00785"/>
<name>R0ER35_CAUVI</name>
<dbReference type="GO" id="GO:0016740">
    <property type="term" value="F:transferase activity"/>
    <property type="evidence" value="ECO:0007669"/>
    <property type="project" value="UniProtKB-KW"/>
</dbReference>
<dbReference type="CDD" id="cd03205">
    <property type="entry name" value="GST_C_6"/>
    <property type="match status" value="1"/>
</dbReference>
<keyword evidence="3" id="KW-1185">Reference proteome</keyword>
<dbReference type="PANTHER" id="PTHR43968">
    <property type="match status" value="1"/>
</dbReference>
<dbReference type="Pfam" id="PF13410">
    <property type="entry name" value="GST_C_2"/>
    <property type="match status" value="1"/>
</dbReference>
<sequence>MRLLYSPLSPFARKVRVLAIEKGLSDRFTLEVVSPFQDESLRAQNPLCKVPALILDDGEAIYDSGVITDYVDGLAAPRLIPEAQPDRRRALTLEAAADGLGDASVMIVRERMRPEAEHRQDLFERQGRAVAATLNLFEAAVAEGALSSDRFAIGEIAVAVQLDYQDARRVSDWRAGRPALANWFERVSKRASMVATSVTVT</sequence>
<proteinExistence type="predicted"/>
<dbReference type="RefSeq" id="WP_004615976.1">
    <property type="nucleotide sequence ID" value="NZ_APMP01000002.1"/>
</dbReference>
<dbReference type="OrthoDB" id="9795329at2"/>
<dbReference type="GO" id="GO:0005737">
    <property type="term" value="C:cytoplasm"/>
    <property type="evidence" value="ECO:0007669"/>
    <property type="project" value="TreeGrafter"/>
</dbReference>
<dbReference type="InterPro" id="IPR004045">
    <property type="entry name" value="Glutathione_S-Trfase_N"/>
</dbReference>
<dbReference type="SUPFAM" id="SSF47616">
    <property type="entry name" value="GST C-terminal domain-like"/>
    <property type="match status" value="1"/>
</dbReference>
<dbReference type="InterPro" id="IPR050983">
    <property type="entry name" value="GST_Omega/HSP26"/>
</dbReference>
<dbReference type="PROSITE" id="PS50404">
    <property type="entry name" value="GST_NTER"/>
    <property type="match status" value="1"/>
</dbReference>
<dbReference type="AlphaFoldDB" id="R0ER35"/>
<accession>R0ER35</accession>
<comment type="caution">
    <text evidence="2">The sequence shown here is derived from an EMBL/GenBank/DDBJ whole genome shotgun (WGS) entry which is preliminary data.</text>
</comment>
<evidence type="ECO:0000313" key="2">
    <source>
        <dbReference type="EMBL" id="ENZ83482.1"/>
    </source>
</evidence>
<dbReference type="EMBL" id="APMP01000002">
    <property type="protein sequence ID" value="ENZ83482.1"/>
    <property type="molecule type" value="Genomic_DNA"/>
</dbReference>
<dbReference type="eggNOG" id="COG0625">
    <property type="taxonomic scope" value="Bacteria"/>
</dbReference>
<dbReference type="Pfam" id="PF13417">
    <property type="entry name" value="GST_N_3"/>
    <property type="match status" value="1"/>
</dbReference>